<organism evidence="1 2">
    <name type="scientific">Dyella dinghuensis</name>
    <dbReference type="NCBI Taxonomy" id="1920169"/>
    <lineage>
        <taxon>Bacteria</taxon>
        <taxon>Pseudomonadati</taxon>
        <taxon>Pseudomonadota</taxon>
        <taxon>Gammaproteobacteria</taxon>
        <taxon>Lysobacterales</taxon>
        <taxon>Rhodanobacteraceae</taxon>
        <taxon>Dyella</taxon>
    </lineage>
</organism>
<comment type="caution">
    <text evidence="1">The sequence shown here is derived from an EMBL/GenBank/DDBJ whole genome shotgun (WGS) entry which is preliminary data.</text>
</comment>
<gene>
    <name evidence="1" type="ORF">EKH79_13905</name>
</gene>
<proteinExistence type="predicted"/>
<keyword evidence="2" id="KW-1185">Reference proteome</keyword>
<dbReference type="AlphaFoldDB" id="A0A432LPV7"/>
<protein>
    <submittedName>
        <fullName evidence="1">Uncharacterized protein</fullName>
    </submittedName>
</protein>
<evidence type="ECO:0000313" key="1">
    <source>
        <dbReference type="EMBL" id="RUL62007.1"/>
    </source>
</evidence>
<dbReference type="Proteomes" id="UP000267077">
    <property type="component" value="Unassembled WGS sequence"/>
</dbReference>
<sequence>MTGIRISFAASLRHEFSELAGIYEAEFGEMQFPQVREDVEQGTTGNLVMVVPEDLPAFLSSKGFPFQTTY</sequence>
<name>A0A432LPV7_9GAMM</name>
<evidence type="ECO:0000313" key="2">
    <source>
        <dbReference type="Proteomes" id="UP000267077"/>
    </source>
</evidence>
<dbReference type="EMBL" id="RYZR01000007">
    <property type="protein sequence ID" value="RUL62007.1"/>
    <property type="molecule type" value="Genomic_DNA"/>
</dbReference>
<dbReference type="RefSeq" id="WP_126674451.1">
    <property type="nucleotide sequence ID" value="NZ_RYZR01000007.1"/>
</dbReference>
<reference evidence="1 2" key="1">
    <citation type="submission" date="2018-12" db="EMBL/GenBank/DDBJ databases">
        <title>Dyella dinghuensis sp. nov. DHOA06 and Dyella choica sp. nov. 4M-K27, isolated from forest soil.</title>
        <authorList>
            <person name="Qiu L.-H."/>
            <person name="Gao Z.-H."/>
        </authorList>
    </citation>
    <scope>NUCLEOTIDE SEQUENCE [LARGE SCALE GENOMIC DNA]</scope>
    <source>
        <strain evidence="1 2">DHOA06</strain>
    </source>
</reference>
<accession>A0A432LPV7</accession>